<gene>
    <name evidence="2" type="ORF">EMPG_17071</name>
</gene>
<evidence type="ECO:0008006" key="4">
    <source>
        <dbReference type="Google" id="ProtNLM"/>
    </source>
</evidence>
<feature type="compositionally biased region" description="Polar residues" evidence="1">
    <location>
        <begin position="1"/>
        <end position="14"/>
    </location>
</feature>
<name>A0A0H1B8P1_9EURO</name>
<feature type="region of interest" description="Disordered" evidence="1">
    <location>
        <begin position="1"/>
        <end position="21"/>
    </location>
</feature>
<evidence type="ECO:0000313" key="2">
    <source>
        <dbReference type="EMBL" id="KLJ07448.1"/>
    </source>
</evidence>
<dbReference type="Proteomes" id="UP000053573">
    <property type="component" value="Unassembled WGS sequence"/>
</dbReference>
<sequence length="680" mass="77296">MTSNQSSGPNTTTEPVGLNAPETTQVTSGLELLPVELQRAILERVPRRDLLNAARVKAISYAARLTLYTTVSLRLAQHERFVEDVNRFVSAGPQNMALVQNLSILNSKKRRALGSVYGGNPYRFCRNGEWRRRVLFTKTSNHFNQAMRGLFASIPNLRTVRWFHLFKMDHETFASLFAMHADTLMGIETHALTGDEVPILPGSHRLDRFPRLRIALYASQTSGWDNTLNPSMIALLACLTRRLNHLVLGDERLVLSVDGYPPIAPSPPFTQTSLYQVLRPLAGVPARFDNFSKLDIIGMDITSPPNQLVPLGPVFDLYNLNRLSLVSCVGTEGFLKALSRPAPHMMSPYVASRMRLKEFCIRYEGPTPELKAALEQFLTSFTGLELLSVLLDDEPEHEMMDHTGIMLAHGPTLKVLVWDIRKRNRHERPFCLENPVRGRPAFLALLSETCPNLEELGVVLNMRLLYQRGQGICRIRSQRPFVMLRLPRLKTLHCREFFIQKGRLLSTAHVLNATKAIATSFLDWAYYSHGGSSPLELLAVGPLNFHDRWIQNHFSQDYTETPDAGPMFYDISTCPDNLMGIAHRLNPLLKVRQRNRDIELDDVEMVRQDYKHTRVFDSYWNGFLPTSALLCFVRYPFDTHDDYSNVQGSFGDRSSWLSRPRLSTTFVTQLEPKDSVNVDF</sequence>
<organism evidence="2 3">
    <name type="scientific">Blastomyces silverae</name>
    <dbReference type="NCBI Taxonomy" id="2060906"/>
    <lineage>
        <taxon>Eukaryota</taxon>
        <taxon>Fungi</taxon>
        <taxon>Dikarya</taxon>
        <taxon>Ascomycota</taxon>
        <taxon>Pezizomycotina</taxon>
        <taxon>Eurotiomycetes</taxon>
        <taxon>Eurotiomycetidae</taxon>
        <taxon>Onygenales</taxon>
        <taxon>Ajellomycetaceae</taxon>
        <taxon>Blastomyces</taxon>
    </lineage>
</organism>
<dbReference type="AlphaFoldDB" id="A0A0H1B8P1"/>
<comment type="caution">
    <text evidence="2">The sequence shown here is derived from an EMBL/GenBank/DDBJ whole genome shotgun (WGS) entry which is preliminary data.</text>
</comment>
<proteinExistence type="predicted"/>
<dbReference type="OrthoDB" id="5384871at2759"/>
<protein>
    <recommendedName>
        <fullName evidence="4">F-box domain-containing protein</fullName>
    </recommendedName>
</protein>
<reference evidence="3" key="1">
    <citation type="journal article" date="2015" name="PLoS Genet.">
        <title>The dynamic genome and transcriptome of the human fungal pathogen Blastomyces and close relative Emmonsia.</title>
        <authorList>
            <person name="Munoz J.F."/>
            <person name="Gauthier G.M."/>
            <person name="Desjardins C.A."/>
            <person name="Gallo J.E."/>
            <person name="Holder J."/>
            <person name="Sullivan T.D."/>
            <person name="Marty A.J."/>
            <person name="Carmen J.C."/>
            <person name="Chen Z."/>
            <person name="Ding L."/>
            <person name="Gujja S."/>
            <person name="Magrini V."/>
            <person name="Misas E."/>
            <person name="Mitreva M."/>
            <person name="Priest M."/>
            <person name="Saif S."/>
            <person name="Whiston E.A."/>
            <person name="Young S."/>
            <person name="Zeng Q."/>
            <person name="Goldman W.E."/>
            <person name="Mardis E.R."/>
            <person name="Taylor J.W."/>
            <person name="McEwen J.G."/>
            <person name="Clay O.K."/>
            <person name="Klein B.S."/>
            <person name="Cuomo C.A."/>
        </authorList>
    </citation>
    <scope>NUCLEOTIDE SEQUENCE [LARGE SCALE GENOMIC DNA]</scope>
    <source>
        <strain evidence="3">UAMH 139</strain>
    </source>
</reference>
<dbReference type="EMBL" id="LDEV01002817">
    <property type="protein sequence ID" value="KLJ07448.1"/>
    <property type="molecule type" value="Genomic_DNA"/>
</dbReference>
<keyword evidence="3" id="KW-1185">Reference proteome</keyword>
<accession>A0A0H1B8P1</accession>
<evidence type="ECO:0000256" key="1">
    <source>
        <dbReference type="SAM" id="MobiDB-lite"/>
    </source>
</evidence>
<evidence type="ECO:0000313" key="3">
    <source>
        <dbReference type="Proteomes" id="UP000053573"/>
    </source>
</evidence>